<protein>
    <submittedName>
        <fullName evidence="2">Uncharacterized protein</fullName>
    </submittedName>
</protein>
<keyword evidence="1" id="KW-0472">Membrane</keyword>
<reference evidence="2 3" key="1">
    <citation type="submission" date="2012-10" db="EMBL/GenBank/DDBJ databases">
        <authorList>
            <person name="Zafar N."/>
            <person name="Inman J."/>
            <person name="Hall N."/>
            <person name="Lorenzi H."/>
            <person name="Caler E."/>
        </authorList>
    </citation>
    <scope>NUCLEOTIDE SEQUENCE [LARGE SCALE GENOMIC DNA]</scope>
    <source>
        <strain evidence="2 3">IP1</strain>
    </source>
</reference>
<evidence type="ECO:0000313" key="3">
    <source>
        <dbReference type="Proteomes" id="UP000014680"/>
    </source>
</evidence>
<keyword evidence="3" id="KW-1185">Reference proteome</keyword>
<evidence type="ECO:0000313" key="2">
    <source>
        <dbReference type="EMBL" id="ELP88821.1"/>
    </source>
</evidence>
<keyword evidence="1" id="KW-1133">Transmembrane helix</keyword>
<gene>
    <name evidence="2" type="ORF">EIN_368190</name>
</gene>
<feature type="transmembrane region" description="Helical" evidence="1">
    <location>
        <begin position="60"/>
        <end position="77"/>
    </location>
</feature>
<sequence length="136" mass="15206">MGKSIKDEWNKLTKAEFKVPADLDTVLVRLNKFTVQYTNLIALLIIASLFSMIFVFKPFVWVVSVTPLPYIVYRVLLTKKYGVKKEISIIDESQVVMVCGMVGAYVAFLVDSLPVLVLGLILPLIVVIPTAAFHAF</sequence>
<keyword evidence="1" id="KW-0812">Transmembrane</keyword>
<proteinExistence type="predicted"/>
<dbReference type="EMBL" id="KB206690">
    <property type="protein sequence ID" value="ELP88821.1"/>
    <property type="molecule type" value="Genomic_DNA"/>
</dbReference>
<dbReference type="OMA" id="VAYCCHA"/>
<feature type="transmembrane region" description="Helical" evidence="1">
    <location>
        <begin position="116"/>
        <end position="135"/>
    </location>
</feature>
<dbReference type="VEuPathDB" id="AmoebaDB:EIN_368190"/>
<organism evidence="2 3">
    <name type="scientific">Entamoeba invadens IP1</name>
    <dbReference type="NCBI Taxonomy" id="370355"/>
    <lineage>
        <taxon>Eukaryota</taxon>
        <taxon>Amoebozoa</taxon>
        <taxon>Evosea</taxon>
        <taxon>Archamoebae</taxon>
        <taxon>Mastigamoebida</taxon>
        <taxon>Entamoebidae</taxon>
        <taxon>Entamoeba</taxon>
    </lineage>
</organism>
<dbReference type="RefSeq" id="XP_004255592.1">
    <property type="nucleotide sequence ID" value="XM_004255544.1"/>
</dbReference>
<feature type="transmembrane region" description="Helical" evidence="1">
    <location>
        <begin position="37"/>
        <end position="54"/>
    </location>
</feature>
<accession>A0A0A1U3T5</accession>
<evidence type="ECO:0000256" key="1">
    <source>
        <dbReference type="SAM" id="Phobius"/>
    </source>
</evidence>
<dbReference type="GeneID" id="14887803"/>
<dbReference type="OrthoDB" id="10503484at2759"/>
<dbReference type="Proteomes" id="UP000014680">
    <property type="component" value="Unassembled WGS sequence"/>
</dbReference>
<dbReference type="AlphaFoldDB" id="A0A0A1U3T5"/>
<dbReference type="KEGG" id="eiv:EIN_368190"/>
<name>A0A0A1U3T5_ENTIV</name>